<organism evidence="3">
    <name type="scientific">Blumeria graminis f. sp. tritici 96224</name>
    <dbReference type="NCBI Taxonomy" id="1268274"/>
    <lineage>
        <taxon>Eukaryota</taxon>
        <taxon>Fungi</taxon>
        <taxon>Dikarya</taxon>
        <taxon>Ascomycota</taxon>
        <taxon>Pezizomycotina</taxon>
        <taxon>Leotiomycetes</taxon>
        <taxon>Erysiphales</taxon>
        <taxon>Erysiphaceae</taxon>
        <taxon>Blumeria</taxon>
    </lineage>
</organism>
<dbReference type="Gene3D" id="3.10.450.30">
    <property type="entry name" value="Microbial ribonucleases"/>
    <property type="match status" value="1"/>
</dbReference>
<dbReference type="HOGENOM" id="CLU_058848_0_0_1"/>
<dbReference type="Proteomes" id="UP000053110">
    <property type="component" value="Unassembled WGS sequence"/>
</dbReference>
<dbReference type="AlphaFoldDB" id="A0A061HLX1"/>
<protein>
    <submittedName>
        <fullName evidence="3">BgtAcSP-31356</fullName>
    </submittedName>
</protein>
<evidence type="ECO:0000313" key="4">
    <source>
        <dbReference type="Proteomes" id="UP000053110"/>
    </source>
</evidence>
<reference evidence="4" key="1">
    <citation type="journal article" date="2013" name="Nat. Genet.">
        <title>The wheat powdery mildew genome shows the unique evolution of an obligate biotroph.</title>
        <authorList>
            <person name="Wicker T."/>
            <person name="Oberhaensli S."/>
            <person name="Parlange F."/>
            <person name="Buchmann J.P."/>
            <person name="Shatalina M."/>
            <person name="Roffler S."/>
            <person name="Ben-David R."/>
            <person name="Dolezel J."/>
            <person name="Simkova H."/>
            <person name="Schulze-Lefert P."/>
            <person name="Spanu P.D."/>
            <person name="Bruggmann R."/>
            <person name="Amselem J."/>
            <person name="Quesneville H."/>
            <person name="Ver Loren van Themaat E."/>
            <person name="Paape T."/>
            <person name="Shimizu K.K."/>
            <person name="Keller B."/>
        </authorList>
    </citation>
    <scope>NUCLEOTIDE SEQUENCE [LARGE SCALE GENOMIC DNA]</scope>
    <source>
        <strain evidence="4">96224</strain>
    </source>
</reference>
<dbReference type="EMBL" id="KE373595">
    <property type="protein sequence ID" value="EPQ67387.1"/>
    <property type="molecule type" value="Genomic_DNA"/>
</dbReference>
<keyword evidence="1" id="KW-0732">Signal</keyword>
<feature type="chain" id="PRO_5044538454" evidence="1">
    <location>
        <begin position="24"/>
        <end position="401"/>
    </location>
</feature>
<name>A0A061HLX1_BLUGR</name>
<evidence type="ECO:0000256" key="1">
    <source>
        <dbReference type="SAM" id="SignalP"/>
    </source>
</evidence>
<proteinExistence type="predicted"/>
<evidence type="ECO:0000313" key="3">
    <source>
        <dbReference type="EMBL" id="SUZ07421.1"/>
    </source>
</evidence>
<feature type="signal peptide" evidence="1">
    <location>
        <begin position="1"/>
        <end position="23"/>
    </location>
</feature>
<sequence length="401" mass="46557">MRTIINLTAITFGLLHQILFTIATLTDFATQSAVSGYICDDQIIWRQKVQEVVNHAKILVENSKTYMKFPSLFEDTKLFNVGYQNLYVVPIRNFESLGRGGSSGMDRIVIDKFGNFISVVALLKREIDPSPPTYAKCIPFQTYSNYNQELHTEKTIKMAGYACGANFIGDTVQESMKRQCNRFVDIFVRSRDLSKISNKKRVVFSKNKVSFTHNIRRDYDSQNLKNLVKYRVEFTWQCSLIQLSRLVEKDSSEKPCRTLYTTSALPGTMTNEPSLNEHGKSMEYDKEEYACNDYSFRIETIQNYILEYLGLESNTWGPINENFVVRVSPDLTLFNMRLSERQSAARSMHPQFALGFDVENRFTGLYYASVKSNSRGIYKVCDDFKYLEQRLQYWWTQKRSL</sequence>
<gene>
    <name evidence="2" type="ORF">BGT96224_AcSP31356</name>
    <name evidence="3" type="ORF">BGT96224V2_LOCUS875</name>
</gene>
<evidence type="ECO:0000313" key="2">
    <source>
        <dbReference type="EMBL" id="EPQ67387.1"/>
    </source>
</evidence>
<accession>A0A061HLX1</accession>
<dbReference type="EMBL" id="UIGY01000001">
    <property type="protein sequence ID" value="SUZ07421.1"/>
    <property type="molecule type" value="Genomic_DNA"/>
</dbReference>
<reference evidence="2" key="2">
    <citation type="submission" date="2013-01" db="EMBL/GenBank/DDBJ databases">
        <title>The wheat powdery mildew genome reveals unique evolution of an obligate biotroph.</title>
        <authorList>
            <person name="Oberhaensli S."/>
            <person name="Wicker T."/>
            <person name="Keller B."/>
        </authorList>
    </citation>
    <scope>NUCLEOTIDE SEQUENCE</scope>
    <source>
        <strain evidence="2">96224</strain>
    </source>
</reference>
<feature type="non-terminal residue" evidence="3">
    <location>
        <position position="401"/>
    </location>
</feature>
<reference evidence="3" key="3">
    <citation type="submission" date="2018-07" db="EMBL/GenBank/DDBJ databases">
        <authorList>
            <person name="Quirk P.G."/>
            <person name="Krulwich T.A."/>
        </authorList>
    </citation>
    <scope>NUCLEOTIDE SEQUENCE</scope>
    <source>
        <strain evidence="3">96224</strain>
    </source>
</reference>